<keyword evidence="2" id="KW-1003">Cell membrane</keyword>
<organism evidence="9 10">
    <name type="scientific">Macrococcus lamae</name>
    <dbReference type="NCBI Taxonomy" id="198484"/>
    <lineage>
        <taxon>Bacteria</taxon>
        <taxon>Bacillati</taxon>
        <taxon>Bacillota</taxon>
        <taxon>Bacilli</taxon>
        <taxon>Bacillales</taxon>
        <taxon>Staphylococcaceae</taxon>
        <taxon>Macrococcus</taxon>
    </lineage>
</organism>
<evidence type="ECO:0000256" key="2">
    <source>
        <dbReference type="ARBA" id="ARBA00022475"/>
    </source>
</evidence>
<evidence type="ECO:0000256" key="4">
    <source>
        <dbReference type="ARBA" id="ARBA00022989"/>
    </source>
</evidence>
<feature type="transmembrane region" description="Helical" evidence="7">
    <location>
        <begin position="168"/>
        <end position="189"/>
    </location>
</feature>
<keyword evidence="10" id="KW-1185">Reference proteome</keyword>
<keyword evidence="5 7" id="KW-0472">Membrane</keyword>
<dbReference type="RefSeq" id="WP_133444606.1">
    <property type="nucleotide sequence ID" value="NZ_SCWB01000023.1"/>
</dbReference>
<reference evidence="9 10" key="1">
    <citation type="submission" date="2019-01" db="EMBL/GenBank/DDBJ databases">
        <title>Draft genome sequences of the type strains of six Macrococcus species.</title>
        <authorList>
            <person name="Mazhar S."/>
            <person name="Altermann E."/>
            <person name="Hill C."/>
            <person name="Mcauliffe O."/>
        </authorList>
    </citation>
    <scope>NUCLEOTIDE SEQUENCE [LARGE SCALE GENOMIC DNA]</scope>
    <source>
        <strain evidence="9 10">CCM4815</strain>
    </source>
</reference>
<dbReference type="AlphaFoldDB" id="A0A4R6BS48"/>
<dbReference type="PANTHER" id="PTHR34390:SF2">
    <property type="entry name" value="SUCCINATE TRANSPORTER SUBUNIT YJJP-RELATED"/>
    <property type="match status" value="1"/>
</dbReference>
<evidence type="ECO:0000313" key="10">
    <source>
        <dbReference type="Proteomes" id="UP000294802"/>
    </source>
</evidence>
<feature type="transmembrane region" description="Helical" evidence="7">
    <location>
        <begin position="232"/>
        <end position="252"/>
    </location>
</feature>
<dbReference type="GO" id="GO:0015744">
    <property type="term" value="P:succinate transport"/>
    <property type="evidence" value="ECO:0007669"/>
    <property type="project" value="TreeGrafter"/>
</dbReference>
<feature type="transmembrane region" description="Helical" evidence="7">
    <location>
        <begin position="195"/>
        <end position="220"/>
    </location>
</feature>
<evidence type="ECO:0000259" key="8">
    <source>
        <dbReference type="Pfam" id="PF06738"/>
    </source>
</evidence>
<accession>A0A4R6BS48</accession>
<dbReference type="PANTHER" id="PTHR34390">
    <property type="entry name" value="UPF0442 PROTEIN YJJB-RELATED"/>
    <property type="match status" value="1"/>
</dbReference>
<comment type="subcellular location">
    <subcellularLocation>
        <location evidence="1">Cell membrane</location>
        <topology evidence="1">Multi-pass membrane protein</topology>
    </subcellularLocation>
</comment>
<keyword evidence="4 7" id="KW-1133">Transmembrane helix</keyword>
<dbReference type="GO" id="GO:0005886">
    <property type="term" value="C:plasma membrane"/>
    <property type="evidence" value="ECO:0007669"/>
    <property type="project" value="UniProtKB-SubCell"/>
</dbReference>
<dbReference type="Pfam" id="PF06738">
    <property type="entry name" value="ThrE"/>
    <property type="match status" value="1"/>
</dbReference>
<feature type="domain" description="Threonine/serine exporter-like N-terminal" evidence="8">
    <location>
        <begin position="14"/>
        <end position="250"/>
    </location>
</feature>
<keyword evidence="3 7" id="KW-0812">Transmembrane</keyword>
<evidence type="ECO:0000313" key="9">
    <source>
        <dbReference type="EMBL" id="TDM05206.1"/>
    </source>
</evidence>
<dbReference type="InterPro" id="IPR050539">
    <property type="entry name" value="ThrE_Dicarb/AminoAcid_Exp"/>
</dbReference>
<gene>
    <name evidence="9" type="ORF">ERX29_10385</name>
</gene>
<dbReference type="GO" id="GO:0022857">
    <property type="term" value="F:transmembrane transporter activity"/>
    <property type="evidence" value="ECO:0007669"/>
    <property type="project" value="InterPro"/>
</dbReference>
<feature type="transmembrane region" description="Helical" evidence="7">
    <location>
        <begin position="119"/>
        <end position="138"/>
    </location>
</feature>
<evidence type="ECO:0000256" key="1">
    <source>
        <dbReference type="ARBA" id="ARBA00004651"/>
    </source>
</evidence>
<name>A0A4R6BS48_9STAP</name>
<evidence type="ECO:0000256" key="6">
    <source>
        <dbReference type="ARBA" id="ARBA00034125"/>
    </source>
</evidence>
<dbReference type="Proteomes" id="UP000294802">
    <property type="component" value="Unassembled WGS sequence"/>
</dbReference>
<evidence type="ECO:0000256" key="3">
    <source>
        <dbReference type="ARBA" id="ARBA00022692"/>
    </source>
</evidence>
<evidence type="ECO:0000256" key="7">
    <source>
        <dbReference type="SAM" id="Phobius"/>
    </source>
</evidence>
<comment type="caution">
    <text evidence="9">The sequence shown here is derived from an EMBL/GenBank/DDBJ whole genome shotgun (WGS) entry which is preliminary data.</text>
</comment>
<dbReference type="InterPro" id="IPR010619">
    <property type="entry name" value="ThrE-like_N"/>
</dbReference>
<evidence type="ECO:0000256" key="5">
    <source>
        <dbReference type="ARBA" id="ARBA00023136"/>
    </source>
</evidence>
<dbReference type="OrthoDB" id="9813917at2"/>
<protein>
    <submittedName>
        <fullName evidence="9">Threonine/serine exporter</fullName>
    </submittedName>
</protein>
<sequence length="277" mass="30417">MNDDLNAFEEKLKDVIMTAGQVLLESGAEGQRIEETMNGLAHHYGYHSCESFVTNTVINFSLHHQTYPRISRVKSRHTNLRKISYINRISRELASNRLTIDDAHCQITSLDQHISNYNLLIKAVASAVIGLSFLYLQNGSMSDVAATMLAAALGYVVTQAVSKHVDAFFIPEFIGSLCIALIAVTANQLHPDSRLTIVIISAVMPIVPGVLITNAIQDLLAGNMMMFVTKGLEAVVTSFAIGAGVATIIYIFREGYDGMDFKLSLQFCGFLFFCNSL</sequence>
<comment type="similarity">
    <text evidence="6">Belongs to the ThrE exporter (TC 2.A.79) family.</text>
</comment>
<dbReference type="EMBL" id="SCWB01000023">
    <property type="protein sequence ID" value="TDM05206.1"/>
    <property type="molecule type" value="Genomic_DNA"/>
</dbReference>
<proteinExistence type="inferred from homology"/>